<reference evidence="3" key="2">
    <citation type="submission" date="2025-08" db="UniProtKB">
        <authorList>
            <consortium name="Ensembl"/>
        </authorList>
    </citation>
    <scope>IDENTIFICATION</scope>
</reference>
<keyword evidence="4" id="KW-1185">Reference proteome</keyword>
<reference evidence="3 4" key="1">
    <citation type="journal article" date="2014" name="Nat. Genet.">
        <title>Whole-genome sequence of a flatfish provides insights into ZW sex chromosome evolution and adaptation to a benthic lifestyle.</title>
        <authorList>
            <person name="Chen S."/>
            <person name="Zhang G."/>
            <person name="Shao C."/>
            <person name="Huang Q."/>
            <person name="Liu G."/>
            <person name="Zhang P."/>
            <person name="Song W."/>
            <person name="An N."/>
            <person name="Chalopin D."/>
            <person name="Volff J.N."/>
            <person name="Hong Y."/>
            <person name="Li Q."/>
            <person name="Sha Z."/>
            <person name="Zhou H."/>
            <person name="Xie M."/>
            <person name="Yu Q."/>
            <person name="Liu Y."/>
            <person name="Xiang H."/>
            <person name="Wang N."/>
            <person name="Wu K."/>
            <person name="Yang C."/>
            <person name="Zhou Q."/>
            <person name="Liao X."/>
            <person name="Yang L."/>
            <person name="Hu Q."/>
            <person name="Zhang J."/>
            <person name="Meng L."/>
            <person name="Jin L."/>
            <person name="Tian Y."/>
            <person name="Lian J."/>
            <person name="Yang J."/>
            <person name="Miao G."/>
            <person name="Liu S."/>
            <person name="Liang Z."/>
            <person name="Yan F."/>
            <person name="Li Y."/>
            <person name="Sun B."/>
            <person name="Zhang H."/>
            <person name="Zhang J."/>
            <person name="Zhu Y."/>
            <person name="Du M."/>
            <person name="Zhao Y."/>
            <person name="Schartl M."/>
            <person name="Tang Q."/>
            <person name="Wang J."/>
        </authorList>
    </citation>
    <scope>NUCLEOTIDE SEQUENCE</scope>
</reference>
<feature type="region of interest" description="Disordered" evidence="2">
    <location>
        <begin position="365"/>
        <end position="409"/>
    </location>
</feature>
<reference evidence="3" key="3">
    <citation type="submission" date="2025-09" db="UniProtKB">
        <authorList>
            <consortium name="Ensembl"/>
        </authorList>
    </citation>
    <scope>IDENTIFICATION</scope>
</reference>
<sequence length="437" mass="48164">MYCKPHYNQLFKSRGNYDEGFGQKPHKELWNNEKNLQDPAKKTNIRSPTPEKKVIFSSAQEMKPTSKIAVVWPPQMDQPKKPFTIEEEIKLVKPSWPPKEGCAPENEPVKPDVPAAKEENEVDGIDKVPHDVCSAESGQMSEEVPASPGAGAEEVSVAPTQETKESNSGPEAEALVVSEMDSQVQSGEAKKEQCEGSTSLEESAEKVEEVRVNGHTGQEERVSGETLEEEGKPKEEFTVKDEAGAPEQNANANNNNNNNNNNLFAELCEDKVQRNQSVCTDFYQCDQWDESDWMPSQVLQLAQREDAFVPTGAKCSDATDCSTDLSFEEAFSNKREPEVGASSFLEDIFATLSTSSSSLLSGFNSDPLGPSGGQSTLDEGFNLGTEMSEKASGSGVMEREIEGDRTGQDWASLWEDEEEVEGEVMTVEEWIKRNRTA</sequence>
<feature type="compositionally biased region" description="Basic and acidic residues" evidence="2">
    <location>
        <begin position="31"/>
        <end position="41"/>
    </location>
</feature>
<organism evidence="3 4">
    <name type="scientific">Cynoglossus semilaevis</name>
    <name type="common">Tongue sole</name>
    <dbReference type="NCBI Taxonomy" id="244447"/>
    <lineage>
        <taxon>Eukaryota</taxon>
        <taxon>Metazoa</taxon>
        <taxon>Chordata</taxon>
        <taxon>Craniata</taxon>
        <taxon>Vertebrata</taxon>
        <taxon>Euteleostomi</taxon>
        <taxon>Actinopterygii</taxon>
        <taxon>Neopterygii</taxon>
        <taxon>Teleostei</taxon>
        <taxon>Neoteleostei</taxon>
        <taxon>Acanthomorphata</taxon>
        <taxon>Carangaria</taxon>
        <taxon>Pleuronectiformes</taxon>
        <taxon>Pleuronectoidei</taxon>
        <taxon>Cynoglossidae</taxon>
        <taxon>Cynoglossinae</taxon>
        <taxon>Cynoglossus</taxon>
    </lineage>
</organism>
<feature type="compositionally biased region" description="Basic and acidic residues" evidence="2">
    <location>
        <begin position="203"/>
        <end position="243"/>
    </location>
</feature>
<evidence type="ECO:0000313" key="4">
    <source>
        <dbReference type="Proteomes" id="UP000265120"/>
    </source>
</evidence>
<dbReference type="GeneTree" id="ENSGT00940000182282"/>
<evidence type="ECO:0000256" key="2">
    <source>
        <dbReference type="SAM" id="MobiDB-lite"/>
    </source>
</evidence>
<protein>
    <submittedName>
        <fullName evidence="3">Uncharacterized protein</fullName>
    </submittedName>
</protein>
<evidence type="ECO:0000313" key="3">
    <source>
        <dbReference type="Ensembl" id="ENSCSEP00000007883.1"/>
    </source>
</evidence>
<feature type="compositionally biased region" description="Basic and acidic residues" evidence="2">
    <location>
        <begin position="397"/>
        <end position="407"/>
    </location>
</feature>
<feature type="compositionally biased region" description="Polar residues" evidence="2">
    <location>
        <begin position="158"/>
        <end position="169"/>
    </location>
</feature>
<keyword evidence="1" id="KW-0479">Metal-binding</keyword>
<name>A0A3P8UXG7_CYNSE</name>
<dbReference type="Ensembl" id="ENSCSET00000007968.1">
    <property type="protein sequence ID" value="ENSCSEP00000007883.1"/>
    <property type="gene ID" value="ENSCSEG00000005075.1"/>
</dbReference>
<dbReference type="InParanoid" id="A0A3P8UXG7"/>
<keyword evidence="1" id="KW-0440">LIM domain</keyword>
<dbReference type="AlphaFoldDB" id="A0A3P8UXG7"/>
<evidence type="ECO:0000256" key="1">
    <source>
        <dbReference type="ARBA" id="ARBA00023038"/>
    </source>
</evidence>
<dbReference type="Proteomes" id="UP000265120">
    <property type="component" value="Chromosome 14"/>
</dbReference>
<feature type="compositionally biased region" description="Low complexity" evidence="2">
    <location>
        <begin position="249"/>
        <end position="258"/>
    </location>
</feature>
<accession>A0A3P8UXG7</accession>
<dbReference type="PANTHER" id="PTHR24206">
    <property type="entry name" value="OS06G0237300 PROTEIN"/>
    <property type="match status" value="1"/>
</dbReference>
<feature type="region of interest" description="Disordered" evidence="2">
    <location>
        <begin position="31"/>
        <end position="50"/>
    </location>
</feature>
<keyword evidence="1" id="KW-0862">Zinc</keyword>
<proteinExistence type="predicted"/>
<feature type="region of interest" description="Disordered" evidence="2">
    <location>
        <begin position="95"/>
        <end position="258"/>
    </location>
</feature>
<feature type="compositionally biased region" description="Basic and acidic residues" evidence="2">
    <location>
        <begin position="107"/>
        <end position="130"/>
    </location>
</feature>